<dbReference type="EnsemblPlants" id="Pp3c8_13160V3.2">
    <property type="protein sequence ID" value="Pp3c8_13160V3.2"/>
    <property type="gene ID" value="Pp3c8_13160"/>
</dbReference>
<dbReference type="InterPro" id="IPR029058">
    <property type="entry name" value="AB_hydrolase_fold"/>
</dbReference>
<dbReference type="AlphaFoldDB" id="A0A2K1K715"/>
<dbReference type="Proteomes" id="UP000006727">
    <property type="component" value="Chromosome 8"/>
</dbReference>
<dbReference type="EMBL" id="ABEU02000008">
    <property type="protein sequence ID" value="PNR49569.1"/>
    <property type="molecule type" value="Genomic_DNA"/>
</dbReference>
<organism evidence="2">
    <name type="scientific">Physcomitrium patens</name>
    <name type="common">Spreading-leaved earth moss</name>
    <name type="synonym">Physcomitrella patens</name>
    <dbReference type="NCBI Taxonomy" id="3218"/>
    <lineage>
        <taxon>Eukaryota</taxon>
        <taxon>Viridiplantae</taxon>
        <taxon>Streptophyta</taxon>
        <taxon>Embryophyta</taxon>
        <taxon>Bryophyta</taxon>
        <taxon>Bryophytina</taxon>
        <taxon>Bryopsida</taxon>
        <taxon>Funariidae</taxon>
        <taxon>Funariales</taxon>
        <taxon>Funariaceae</taxon>
        <taxon>Physcomitrium</taxon>
    </lineage>
</organism>
<dbReference type="SUPFAM" id="SSF53474">
    <property type="entry name" value="alpha/beta-Hydrolases"/>
    <property type="match status" value="1"/>
</dbReference>
<dbReference type="EnsemblPlants" id="Pp3c8_13160V3.1">
    <property type="protein sequence ID" value="Pp3c8_13160V3.1"/>
    <property type="gene ID" value="Pp3c8_13160"/>
</dbReference>
<dbReference type="Pfam" id="PF02089">
    <property type="entry name" value="Palm_thioest"/>
    <property type="match status" value="1"/>
</dbReference>
<dbReference type="SMR" id="A0A2K1K715"/>
<evidence type="ECO:0000256" key="1">
    <source>
        <dbReference type="ARBA" id="ARBA00022801"/>
    </source>
</evidence>
<dbReference type="RefSeq" id="XP_024382458.1">
    <property type="nucleotide sequence ID" value="XM_024526690.2"/>
</dbReference>
<gene>
    <name evidence="3" type="primary">LOC112285691</name>
    <name evidence="2" type="ORF">PHYPA_011465</name>
</gene>
<reference evidence="2 4" key="2">
    <citation type="journal article" date="2018" name="Plant J.">
        <title>The Physcomitrella patens chromosome-scale assembly reveals moss genome structure and evolution.</title>
        <authorList>
            <person name="Lang D."/>
            <person name="Ullrich K.K."/>
            <person name="Murat F."/>
            <person name="Fuchs J."/>
            <person name="Jenkins J."/>
            <person name="Haas F.B."/>
            <person name="Piednoel M."/>
            <person name="Gundlach H."/>
            <person name="Van Bel M."/>
            <person name="Meyberg R."/>
            <person name="Vives C."/>
            <person name="Morata J."/>
            <person name="Symeonidi A."/>
            <person name="Hiss M."/>
            <person name="Muchero W."/>
            <person name="Kamisugi Y."/>
            <person name="Saleh O."/>
            <person name="Blanc G."/>
            <person name="Decker E.L."/>
            <person name="van Gessel N."/>
            <person name="Grimwood J."/>
            <person name="Hayes R.D."/>
            <person name="Graham S.W."/>
            <person name="Gunter L.E."/>
            <person name="McDaniel S.F."/>
            <person name="Hoernstein S.N.W."/>
            <person name="Larsson A."/>
            <person name="Li F.W."/>
            <person name="Perroud P.F."/>
            <person name="Phillips J."/>
            <person name="Ranjan P."/>
            <person name="Rokshar D.S."/>
            <person name="Rothfels C.J."/>
            <person name="Schneider L."/>
            <person name="Shu S."/>
            <person name="Stevenson D.W."/>
            <person name="Thummler F."/>
            <person name="Tillich M."/>
            <person name="Villarreal Aguilar J.C."/>
            <person name="Widiez T."/>
            <person name="Wong G.K."/>
            <person name="Wymore A."/>
            <person name="Zhang Y."/>
            <person name="Zimmer A.D."/>
            <person name="Quatrano R.S."/>
            <person name="Mayer K.F.X."/>
            <person name="Goodstein D."/>
            <person name="Casacuberta J.M."/>
            <person name="Vandepoele K."/>
            <person name="Reski R."/>
            <person name="Cuming A.C."/>
            <person name="Tuskan G.A."/>
            <person name="Maumus F."/>
            <person name="Salse J."/>
            <person name="Schmutz J."/>
            <person name="Rensing S.A."/>
        </authorList>
    </citation>
    <scope>NUCLEOTIDE SEQUENCE [LARGE SCALE GENOMIC DNA]</scope>
    <source>
        <strain evidence="3 4">cv. Gransden 2004</strain>
    </source>
</reference>
<evidence type="ECO:0000313" key="4">
    <source>
        <dbReference type="Proteomes" id="UP000006727"/>
    </source>
</evidence>
<evidence type="ECO:0000313" key="3">
    <source>
        <dbReference type="EnsemblPlants" id="Pp3c8_13160V3.1"/>
    </source>
</evidence>
<evidence type="ECO:0000313" key="2">
    <source>
        <dbReference type="EMBL" id="PNR49569.1"/>
    </source>
</evidence>
<dbReference type="Gramene" id="Pp3c8_13160V3.2">
    <property type="protein sequence ID" value="Pp3c8_13160V3.2"/>
    <property type="gene ID" value="Pp3c8_13160"/>
</dbReference>
<sequence>MPAYIVHSVIFVRTARTYTLTYGSLESLQVNLAIRTSPSLIGHTMAQRWNPQLGFVTILCCLIAAELEVATAAGPLPFIVLHGLDDQCGNDGVTEFTKALRDLSGAEGRCLSIGNGRIDSWLLRIDKQAAMVCNKIKSIPSLRNGYNIVGLSQGNMVARAVIEWCHGGPPVHNYISLGGPHAGIAAIPYCTFLPLCRFLNEGIAPLIYSPIVQSNFAPSGYFKIPSELSTYYKRAYLLPRINNEIPHVQNKSFKKRFQQLNHLVLIQFDEDLVLVPPQSAWFQYYPDNDVTLCEVLPLNESALYKEDWIGLRSLNEEGKVSFISLPSDHLSISSHQMEKYIVPYINQTSDFGSEWVLNQPRQPNNGNPISWYTNGTQVLMVSKS</sequence>
<evidence type="ECO:0008006" key="5">
    <source>
        <dbReference type="Google" id="ProtNLM"/>
    </source>
</evidence>
<dbReference type="GeneID" id="112285691"/>
<protein>
    <recommendedName>
        <fullName evidence="5">Palmitoyl-protein thioesterase 1</fullName>
    </recommendedName>
</protein>
<reference evidence="3" key="3">
    <citation type="submission" date="2020-12" db="UniProtKB">
        <authorList>
            <consortium name="EnsemblPlants"/>
        </authorList>
    </citation>
    <scope>IDENTIFICATION</scope>
</reference>
<dbReference type="PANTHER" id="PTHR11247">
    <property type="entry name" value="PALMITOYL-PROTEIN THIOESTERASE/DOLICHYLDIPHOSPHATASE 1"/>
    <property type="match status" value="1"/>
</dbReference>
<dbReference type="PaxDb" id="3218-PP1S62_223V6.1"/>
<reference evidence="2 4" key="1">
    <citation type="journal article" date="2008" name="Science">
        <title>The Physcomitrella genome reveals evolutionary insights into the conquest of land by plants.</title>
        <authorList>
            <person name="Rensing S."/>
            <person name="Lang D."/>
            <person name="Zimmer A."/>
            <person name="Terry A."/>
            <person name="Salamov A."/>
            <person name="Shapiro H."/>
            <person name="Nishiyama T."/>
            <person name="Perroud P.-F."/>
            <person name="Lindquist E."/>
            <person name="Kamisugi Y."/>
            <person name="Tanahashi T."/>
            <person name="Sakakibara K."/>
            <person name="Fujita T."/>
            <person name="Oishi K."/>
            <person name="Shin-I T."/>
            <person name="Kuroki Y."/>
            <person name="Toyoda A."/>
            <person name="Suzuki Y."/>
            <person name="Hashimoto A."/>
            <person name="Yamaguchi K."/>
            <person name="Sugano A."/>
            <person name="Kohara Y."/>
            <person name="Fujiyama A."/>
            <person name="Anterola A."/>
            <person name="Aoki S."/>
            <person name="Ashton N."/>
            <person name="Barbazuk W.B."/>
            <person name="Barker E."/>
            <person name="Bennetzen J."/>
            <person name="Bezanilla M."/>
            <person name="Blankenship R."/>
            <person name="Cho S.H."/>
            <person name="Dutcher S."/>
            <person name="Estelle M."/>
            <person name="Fawcett J.A."/>
            <person name="Gundlach H."/>
            <person name="Hanada K."/>
            <person name="Heyl A."/>
            <person name="Hicks K.A."/>
            <person name="Hugh J."/>
            <person name="Lohr M."/>
            <person name="Mayer K."/>
            <person name="Melkozernov A."/>
            <person name="Murata T."/>
            <person name="Nelson D."/>
            <person name="Pils B."/>
            <person name="Prigge M."/>
            <person name="Reiss B."/>
            <person name="Renner T."/>
            <person name="Rombauts S."/>
            <person name="Rushton P."/>
            <person name="Sanderfoot A."/>
            <person name="Schween G."/>
            <person name="Shiu S.-H."/>
            <person name="Stueber K."/>
            <person name="Theodoulou F.L."/>
            <person name="Tu H."/>
            <person name="Van de Peer Y."/>
            <person name="Verrier P.J."/>
            <person name="Waters E."/>
            <person name="Wood A."/>
            <person name="Yang L."/>
            <person name="Cove D."/>
            <person name="Cuming A."/>
            <person name="Hasebe M."/>
            <person name="Lucas S."/>
            <person name="Mishler D.B."/>
            <person name="Reski R."/>
            <person name="Grigoriev I."/>
            <person name="Quatrano R.S."/>
            <person name="Boore J.L."/>
        </authorList>
    </citation>
    <scope>NUCLEOTIDE SEQUENCE [LARGE SCALE GENOMIC DNA]</scope>
    <source>
        <strain evidence="3 4">cv. Gransden 2004</strain>
    </source>
</reference>
<dbReference type="OrthoDB" id="10263094at2759"/>
<dbReference type="PANTHER" id="PTHR11247:SF8">
    <property type="entry name" value="PALMITOYL-PROTEIN THIOESTERASE 1"/>
    <property type="match status" value="1"/>
</dbReference>
<dbReference type="STRING" id="3218.A0A2K1K715"/>
<dbReference type="Gene3D" id="3.40.50.1820">
    <property type="entry name" value="alpha/beta hydrolase"/>
    <property type="match status" value="1"/>
</dbReference>
<dbReference type="KEGG" id="ppp:112285691"/>
<dbReference type="GO" id="GO:0016787">
    <property type="term" value="F:hydrolase activity"/>
    <property type="evidence" value="ECO:0007669"/>
    <property type="project" value="UniProtKB-KW"/>
</dbReference>
<name>A0A2K1K715_PHYPA</name>
<keyword evidence="1" id="KW-0378">Hydrolase</keyword>
<keyword evidence="4" id="KW-1185">Reference proteome</keyword>
<dbReference type="Gramene" id="Pp3c8_13160V3.1">
    <property type="protein sequence ID" value="Pp3c8_13160V3.1"/>
    <property type="gene ID" value="Pp3c8_13160"/>
</dbReference>
<accession>A0A2K1K715</accession>
<proteinExistence type="predicted"/>